<gene>
    <name evidence="5" type="ORF">PUMCH_003261</name>
</gene>
<evidence type="ECO:0000256" key="4">
    <source>
        <dbReference type="SAM" id="MobiDB-lite"/>
    </source>
</evidence>
<accession>A0AAX4HBW6</accession>
<proteinExistence type="inferred from homology"/>
<dbReference type="GO" id="GO:0006334">
    <property type="term" value="P:nucleosome assembly"/>
    <property type="evidence" value="ECO:0007669"/>
    <property type="project" value="InterPro"/>
</dbReference>
<dbReference type="GO" id="GO:0005634">
    <property type="term" value="C:nucleus"/>
    <property type="evidence" value="ECO:0007669"/>
    <property type="project" value="InterPro"/>
</dbReference>
<keyword evidence="6" id="KW-1185">Reference proteome</keyword>
<organism evidence="5 6">
    <name type="scientific">Australozyma saopauloensis</name>
    <dbReference type="NCBI Taxonomy" id="291208"/>
    <lineage>
        <taxon>Eukaryota</taxon>
        <taxon>Fungi</taxon>
        <taxon>Dikarya</taxon>
        <taxon>Ascomycota</taxon>
        <taxon>Saccharomycotina</taxon>
        <taxon>Pichiomycetes</taxon>
        <taxon>Metschnikowiaceae</taxon>
        <taxon>Australozyma</taxon>
    </lineage>
</organism>
<dbReference type="Proteomes" id="UP001338582">
    <property type="component" value="Chromosome 4"/>
</dbReference>
<sequence length="256" mass="29822">MNEEEEKRLSNTLAELAKCEQAMGDAEKDVEIYRIKKTQNIYAQRREITKAVPKFWYIVLAENDSFGEYIRVEDFKYLECITDIYVHYDVAEDSDEARYRDFSISFTFSDESGLVPSQVVTKKFKVDVVDGEEDLTSEPVDVQWPEELLDICPSKVKEQKKGETFSASEKKRYRQGMKTLFAWFDWTGKRPAKEFKGGDELTRLIVEDLFPNSVKYYVEAINNDQESEVSSSEGEELDVSDDEEQEDEPQKKKQKV</sequence>
<dbReference type="PANTHER" id="PTHR11875">
    <property type="entry name" value="TESTIS-SPECIFIC Y-ENCODED PROTEIN"/>
    <property type="match status" value="1"/>
</dbReference>
<dbReference type="Pfam" id="PF00956">
    <property type="entry name" value="NAP"/>
    <property type="match status" value="1"/>
</dbReference>
<dbReference type="GeneID" id="88174325"/>
<dbReference type="SUPFAM" id="SSF143113">
    <property type="entry name" value="NAP-like"/>
    <property type="match status" value="1"/>
</dbReference>
<feature type="coiled-coil region" evidence="3">
    <location>
        <begin position="2"/>
        <end position="29"/>
    </location>
</feature>
<dbReference type="Gene3D" id="3.30.1120.90">
    <property type="entry name" value="Nucleosome assembly protein"/>
    <property type="match status" value="1"/>
</dbReference>
<evidence type="ECO:0000256" key="1">
    <source>
        <dbReference type="ARBA" id="ARBA00009947"/>
    </source>
</evidence>
<dbReference type="KEGG" id="asau:88174325"/>
<feature type="region of interest" description="Disordered" evidence="4">
    <location>
        <begin position="223"/>
        <end position="256"/>
    </location>
</feature>
<evidence type="ECO:0000256" key="3">
    <source>
        <dbReference type="SAM" id="Coils"/>
    </source>
</evidence>
<evidence type="ECO:0000256" key="2">
    <source>
        <dbReference type="RuleBase" id="RU003876"/>
    </source>
</evidence>
<feature type="compositionally biased region" description="Acidic residues" evidence="4">
    <location>
        <begin position="233"/>
        <end position="247"/>
    </location>
</feature>
<name>A0AAX4HBW6_9ASCO</name>
<dbReference type="AlphaFoldDB" id="A0AAX4HBW6"/>
<reference evidence="5 6" key="1">
    <citation type="submission" date="2023-10" db="EMBL/GenBank/DDBJ databases">
        <title>Draft Genome Sequence of Candida saopaulonensis from a very Premature Infant with Sepsis.</title>
        <authorList>
            <person name="Ning Y."/>
            <person name="Dai R."/>
            <person name="Xiao M."/>
            <person name="Xu Y."/>
            <person name="Yan Q."/>
            <person name="Zhang L."/>
        </authorList>
    </citation>
    <scope>NUCLEOTIDE SEQUENCE [LARGE SCALE GENOMIC DNA]</scope>
    <source>
        <strain evidence="5 6">19XY460</strain>
    </source>
</reference>
<comment type="similarity">
    <text evidence="1 2">Belongs to the nucleosome assembly protein (NAP) family.</text>
</comment>
<dbReference type="EMBL" id="CP138897">
    <property type="protein sequence ID" value="WPK25924.1"/>
    <property type="molecule type" value="Genomic_DNA"/>
</dbReference>
<evidence type="ECO:0008006" key="7">
    <source>
        <dbReference type="Google" id="ProtNLM"/>
    </source>
</evidence>
<keyword evidence="3" id="KW-0175">Coiled coil</keyword>
<evidence type="ECO:0000313" key="5">
    <source>
        <dbReference type="EMBL" id="WPK25924.1"/>
    </source>
</evidence>
<evidence type="ECO:0000313" key="6">
    <source>
        <dbReference type="Proteomes" id="UP001338582"/>
    </source>
</evidence>
<dbReference type="InterPro" id="IPR037231">
    <property type="entry name" value="NAP-like_sf"/>
</dbReference>
<dbReference type="InterPro" id="IPR002164">
    <property type="entry name" value="NAP_family"/>
</dbReference>
<protein>
    <recommendedName>
        <fullName evidence="7">Vacuolar protein sorting-associated protein 75</fullName>
    </recommendedName>
</protein>
<dbReference type="RefSeq" id="XP_062878306.1">
    <property type="nucleotide sequence ID" value="XM_063022236.1"/>
</dbReference>